<gene>
    <name evidence="8" type="ORF">EM6_2522</name>
</gene>
<dbReference type="NCBIfam" id="TIGR03164">
    <property type="entry name" value="UHCUDC"/>
    <property type="match status" value="1"/>
</dbReference>
<keyword evidence="4" id="KW-0659">Purine metabolism</keyword>
<dbReference type="Pfam" id="PF09349">
    <property type="entry name" value="OHCU_decarbox"/>
    <property type="match status" value="1"/>
</dbReference>
<dbReference type="InterPro" id="IPR018020">
    <property type="entry name" value="OHCU_decarboxylase"/>
</dbReference>
<evidence type="ECO:0000313" key="8">
    <source>
        <dbReference type="EMBL" id="BBF81906.1"/>
    </source>
</evidence>
<evidence type="ECO:0000259" key="7">
    <source>
        <dbReference type="Pfam" id="PF09349"/>
    </source>
</evidence>
<dbReference type="GO" id="GO:0006144">
    <property type="term" value="P:purine nucleobase metabolic process"/>
    <property type="evidence" value="ECO:0007669"/>
    <property type="project" value="UniProtKB-KW"/>
</dbReference>
<evidence type="ECO:0000256" key="4">
    <source>
        <dbReference type="ARBA" id="ARBA00022631"/>
    </source>
</evidence>
<dbReference type="OrthoDB" id="9800909at2"/>
<dbReference type="GO" id="GO:0019628">
    <property type="term" value="P:urate catabolic process"/>
    <property type="evidence" value="ECO:0007669"/>
    <property type="project" value="UniProtKB-UniPathway"/>
</dbReference>
<dbReference type="PANTHER" id="PTHR43466:SF1">
    <property type="entry name" value="2-OXO-4-HYDROXY-4-CARBOXY-5-UREIDOIMIDAZOLINE DECARBOXYLASE-RELATED"/>
    <property type="match status" value="1"/>
</dbReference>
<comment type="pathway">
    <text evidence="2">Purine metabolism; urate degradation; (S)-allantoin from urate: step 3/3.</text>
</comment>
<keyword evidence="5" id="KW-0210">Decarboxylase</keyword>
<organism evidence="8 9">
    <name type="scientific">Asticcacaulis excentricus</name>
    <dbReference type="NCBI Taxonomy" id="78587"/>
    <lineage>
        <taxon>Bacteria</taxon>
        <taxon>Pseudomonadati</taxon>
        <taxon>Pseudomonadota</taxon>
        <taxon>Alphaproteobacteria</taxon>
        <taxon>Caulobacterales</taxon>
        <taxon>Caulobacteraceae</taxon>
        <taxon>Asticcacaulis</taxon>
    </lineage>
</organism>
<dbReference type="InterPro" id="IPR017580">
    <property type="entry name" value="OHCU_decarboxylase-1"/>
</dbReference>
<dbReference type="EMBL" id="AP018828">
    <property type="protein sequence ID" value="BBF81906.1"/>
    <property type="molecule type" value="Genomic_DNA"/>
</dbReference>
<dbReference type="UniPathway" id="UPA00394">
    <property type="reaction ID" value="UER00652"/>
</dbReference>
<comment type="catalytic activity">
    <reaction evidence="1">
        <text>5-hydroxy-2-oxo-4-ureido-2,5-dihydro-1H-imidazole-5-carboxylate + H(+) = (S)-allantoin + CO2</text>
        <dbReference type="Rhea" id="RHEA:26301"/>
        <dbReference type="ChEBI" id="CHEBI:15378"/>
        <dbReference type="ChEBI" id="CHEBI:15678"/>
        <dbReference type="ChEBI" id="CHEBI:16526"/>
        <dbReference type="ChEBI" id="CHEBI:58639"/>
        <dbReference type="EC" id="4.1.1.97"/>
    </reaction>
</comment>
<reference evidence="9" key="2">
    <citation type="journal article" date="2017" name="Plant Physiol. Biochem.">
        <title>Differential oxidative and antioxidative response of duckweed Lemna minor toward plant growth promoting/inhibiting bacteria.</title>
        <authorList>
            <person name="Ishizawa H."/>
            <person name="Kuroda M."/>
            <person name="Morikawa M."/>
            <person name="Ike M."/>
        </authorList>
    </citation>
    <scope>NUCLEOTIDE SEQUENCE [LARGE SCALE GENOMIC DNA]</scope>
    <source>
        <strain evidence="9">M6</strain>
    </source>
</reference>
<evidence type="ECO:0000256" key="2">
    <source>
        <dbReference type="ARBA" id="ARBA00004754"/>
    </source>
</evidence>
<dbReference type="Gene3D" id="1.10.3330.10">
    <property type="entry name" value="Oxo-4-hydroxy-4-carboxy-5-ureidoimidazoline decarboxylase"/>
    <property type="match status" value="1"/>
</dbReference>
<dbReference type="GO" id="GO:0016491">
    <property type="term" value="F:oxidoreductase activity"/>
    <property type="evidence" value="ECO:0007669"/>
    <property type="project" value="UniProtKB-KW"/>
</dbReference>
<dbReference type="GO" id="GO:0051997">
    <property type="term" value="F:2-oxo-4-hydroxy-4-carboxy-5-ureidoimidazoline decarboxylase activity"/>
    <property type="evidence" value="ECO:0007669"/>
    <property type="project" value="UniProtKB-EC"/>
</dbReference>
<dbReference type="InterPro" id="IPR036778">
    <property type="entry name" value="OHCU_decarboxylase_sf"/>
</dbReference>
<dbReference type="AlphaFoldDB" id="A0A3G9G5H6"/>
<accession>A0A3G9G5H6</accession>
<proteinExistence type="predicted"/>
<dbReference type="SUPFAM" id="SSF158694">
    <property type="entry name" value="UraD-Like"/>
    <property type="match status" value="1"/>
</dbReference>
<keyword evidence="8" id="KW-0560">Oxidoreductase</keyword>
<name>A0A3G9G5H6_9CAUL</name>
<evidence type="ECO:0000256" key="3">
    <source>
        <dbReference type="ARBA" id="ARBA00012257"/>
    </source>
</evidence>
<dbReference type="RefSeq" id="WP_126423541.1">
    <property type="nucleotide sequence ID" value="NZ_AP018828.1"/>
</dbReference>
<evidence type="ECO:0000256" key="1">
    <source>
        <dbReference type="ARBA" id="ARBA00001163"/>
    </source>
</evidence>
<dbReference type="GO" id="GO:0000255">
    <property type="term" value="P:allantoin metabolic process"/>
    <property type="evidence" value="ECO:0007669"/>
    <property type="project" value="InterPro"/>
</dbReference>
<evidence type="ECO:0000313" key="9">
    <source>
        <dbReference type="Proteomes" id="UP000278756"/>
    </source>
</evidence>
<feature type="domain" description="Oxo-4-hydroxy-4-carboxy-5-ureidoimidazoline decarboxylase" evidence="7">
    <location>
        <begin position="5"/>
        <end position="162"/>
    </location>
</feature>
<sequence>MSDFNQLTRKVFIERFGLLFEHSPWIVAQAETMRPFKDLMALHAGLMKVVAHAGPEAQLALLRAHPKLADKAQVKAGLTKESASEQASVGLNALTEAEFARFYELNTAYEARFGFPFILCVRLAGGKADILAAMESRLGNDPQTEFSTALAEVDKIVWLRLKDVEGA</sequence>
<dbReference type="EC" id="4.1.1.97" evidence="3"/>
<keyword evidence="6" id="KW-0456">Lyase</keyword>
<reference evidence="9" key="1">
    <citation type="journal article" date="2017" name="Biotechnol. Biofuels">
        <title>Evaluation of environmental bacterial communities as a factor affecting the growth of duckweed Lemna minor.</title>
        <authorList>
            <person name="Ishizawa H."/>
            <person name="Kuroda M."/>
            <person name="Morikawa M."/>
            <person name="Ike M."/>
        </authorList>
    </citation>
    <scope>NUCLEOTIDE SEQUENCE [LARGE SCALE GENOMIC DNA]</scope>
    <source>
        <strain evidence="9">M6</strain>
    </source>
</reference>
<dbReference type="Proteomes" id="UP000278756">
    <property type="component" value="Chromosome 2"/>
</dbReference>
<dbReference type="PANTHER" id="PTHR43466">
    <property type="entry name" value="2-OXO-4-HYDROXY-4-CARBOXY-5-UREIDOIMIDAZOLINE DECARBOXYLASE-RELATED"/>
    <property type="match status" value="1"/>
</dbReference>
<protein>
    <recommendedName>
        <fullName evidence="3">2-oxo-4-hydroxy-4-carboxy-5-ureidoimidazoline decarboxylase</fullName>
        <ecNumber evidence="3">4.1.1.97</ecNumber>
    </recommendedName>
</protein>
<evidence type="ECO:0000256" key="6">
    <source>
        <dbReference type="ARBA" id="ARBA00023239"/>
    </source>
</evidence>
<evidence type="ECO:0000256" key="5">
    <source>
        <dbReference type="ARBA" id="ARBA00022793"/>
    </source>
</evidence>